<dbReference type="AlphaFoldDB" id="A0A0C9ZIN9"/>
<name>A0A0C9ZIN9_9AGAM</name>
<protein>
    <submittedName>
        <fullName evidence="1">Uncharacterized protein</fullName>
    </submittedName>
</protein>
<dbReference type="STRING" id="765257.A0A0C9ZIN9"/>
<evidence type="ECO:0000313" key="2">
    <source>
        <dbReference type="Proteomes" id="UP000054018"/>
    </source>
</evidence>
<dbReference type="HOGENOM" id="CLU_193207_0_0_1"/>
<reference evidence="2" key="2">
    <citation type="submission" date="2015-01" db="EMBL/GenBank/DDBJ databases">
        <title>Evolutionary Origins and Diversification of the Mycorrhizal Mutualists.</title>
        <authorList>
            <consortium name="DOE Joint Genome Institute"/>
            <consortium name="Mycorrhizal Genomics Consortium"/>
            <person name="Kohler A."/>
            <person name="Kuo A."/>
            <person name="Nagy L.G."/>
            <person name="Floudas D."/>
            <person name="Copeland A."/>
            <person name="Barry K.W."/>
            <person name="Cichocki N."/>
            <person name="Veneault-Fourrey C."/>
            <person name="LaButti K."/>
            <person name="Lindquist E.A."/>
            <person name="Lipzen A."/>
            <person name="Lundell T."/>
            <person name="Morin E."/>
            <person name="Murat C."/>
            <person name="Riley R."/>
            <person name="Ohm R."/>
            <person name="Sun H."/>
            <person name="Tunlid A."/>
            <person name="Henrissat B."/>
            <person name="Grigoriev I.V."/>
            <person name="Hibbett D.S."/>
            <person name="Martin F."/>
        </authorList>
    </citation>
    <scope>NUCLEOTIDE SEQUENCE [LARGE SCALE GENOMIC DNA]</scope>
    <source>
        <strain evidence="2">441</strain>
    </source>
</reference>
<keyword evidence="2" id="KW-1185">Reference proteome</keyword>
<dbReference type="Proteomes" id="UP000054018">
    <property type="component" value="Unassembled WGS sequence"/>
</dbReference>
<dbReference type="EMBL" id="KN833705">
    <property type="protein sequence ID" value="KIK25849.1"/>
    <property type="molecule type" value="Genomic_DNA"/>
</dbReference>
<evidence type="ECO:0000313" key="1">
    <source>
        <dbReference type="EMBL" id="KIK25849.1"/>
    </source>
</evidence>
<reference evidence="1 2" key="1">
    <citation type="submission" date="2014-04" db="EMBL/GenBank/DDBJ databases">
        <authorList>
            <consortium name="DOE Joint Genome Institute"/>
            <person name="Kuo A."/>
            <person name="Kohler A."/>
            <person name="Costa M.D."/>
            <person name="Nagy L.G."/>
            <person name="Floudas D."/>
            <person name="Copeland A."/>
            <person name="Barry K.W."/>
            <person name="Cichocki N."/>
            <person name="Veneault-Fourrey C."/>
            <person name="LaButti K."/>
            <person name="Lindquist E.A."/>
            <person name="Lipzen A."/>
            <person name="Lundell T."/>
            <person name="Morin E."/>
            <person name="Murat C."/>
            <person name="Sun H."/>
            <person name="Tunlid A."/>
            <person name="Henrissat B."/>
            <person name="Grigoriev I.V."/>
            <person name="Hibbett D.S."/>
            <person name="Martin F."/>
            <person name="Nordberg H.P."/>
            <person name="Cantor M.N."/>
            <person name="Hua S.X."/>
        </authorList>
    </citation>
    <scope>NUCLEOTIDE SEQUENCE [LARGE SCALE GENOMIC DNA]</scope>
    <source>
        <strain evidence="1 2">441</strain>
    </source>
</reference>
<sequence>MGEPVQLCSDGWIRGPQHRLLLWVPPTFWRPFYSTWNTVVLPRGSCIELDLSQMVHGNKWHHCFKPVVQV</sequence>
<organism evidence="1 2">
    <name type="scientific">Pisolithus microcarpus 441</name>
    <dbReference type="NCBI Taxonomy" id="765257"/>
    <lineage>
        <taxon>Eukaryota</taxon>
        <taxon>Fungi</taxon>
        <taxon>Dikarya</taxon>
        <taxon>Basidiomycota</taxon>
        <taxon>Agaricomycotina</taxon>
        <taxon>Agaricomycetes</taxon>
        <taxon>Agaricomycetidae</taxon>
        <taxon>Boletales</taxon>
        <taxon>Sclerodermatineae</taxon>
        <taxon>Pisolithaceae</taxon>
        <taxon>Pisolithus</taxon>
    </lineage>
</organism>
<proteinExistence type="predicted"/>
<accession>A0A0C9ZIN9</accession>
<gene>
    <name evidence="1" type="ORF">PISMIDRAFT_676784</name>
</gene>
<dbReference type="OrthoDB" id="2615105at2759"/>